<feature type="transmembrane region" description="Helical" evidence="1">
    <location>
        <begin position="29"/>
        <end position="50"/>
    </location>
</feature>
<proteinExistence type="predicted"/>
<comment type="caution">
    <text evidence="3">The sequence shown here is derived from an EMBL/GenBank/DDBJ whole genome shotgun (WGS) entry which is preliminary data.</text>
</comment>
<protein>
    <submittedName>
        <fullName evidence="3">Potassium channel family protein</fullName>
    </submittedName>
</protein>
<feature type="transmembrane region" description="Helical" evidence="1">
    <location>
        <begin position="157"/>
        <end position="178"/>
    </location>
</feature>
<keyword evidence="3" id="KW-0407">Ion channel</keyword>
<keyword evidence="1" id="KW-0812">Transmembrane</keyword>
<keyword evidence="3" id="KW-0406">Ion transport</keyword>
<dbReference type="Proteomes" id="UP001611580">
    <property type="component" value="Unassembled WGS sequence"/>
</dbReference>
<feature type="transmembrane region" description="Helical" evidence="1">
    <location>
        <begin position="90"/>
        <end position="112"/>
    </location>
</feature>
<evidence type="ECO:0000259" key="2">
    <source>
        <dbReference type="Pfam" id="PF07885"/>
    </source>
</evidence>
<name>A0ABW7XH11_9MICO</name>
<dbReference type="SUPFAM" id="SSF81324">
    <property type="entry name" value="Voltage-gated potassium channels"/>
    <property type="match status" value="1"/>
</dbReference>
<dbReference type="Pfam" id="PF07885">
    <property type="entry name" value="Ion_trans_2"/>
    <property type="match status" value="1"/>
</dbReference>
<dbReference type="Gene3D" id="1.10.287.70">
    <property type="match status" value="1"/>
</dbReference>
<dbReference type="InterPro" id="IPR013099">
    <property type="entry name" value="K_chnl_dom"/>
</dbReference>
<dbReference type="EMBL" id="JBIRYI010000004">
    <property type="protein sequence ID" value="MFI2486791.1"/>
    <property type="molecule type" value="Genomic_DNA"/>
</dbReference>
<feature type="transmembrane region" description="Helical" evidence="1">
    <location>
        <begin position="56"/>
        <end position="78"/>
    </location>
</feature>
<gene>
    <name evidence="3" type="ORF">ACH47X_07770</name>
</gene>
<keyword evidence="3" id="KW-0813">Transport</keyword>
<reference evidence="3 4" key="1">
    <citation type="submission" date="2024-10" db="EMBL/GenBank/DDBJ databases">
        <title>The Natural Products Discovery Center: Release of the First 8490 Sequenced Strains for Exploring Actinobacteria Biosynthetic Diversity.</title>
        <authorList>
            <person name="Kalkreuter E."/>
            <person name="Kautsar S.A."/>
            <person name="Yang D."/>
            <person name="Bader C.D."/>
            <person name="Teijaro C.N."/>
            <person name="Fluegel L."/>
            <person name="Davis C.M."/>
            <person name="Simpson J.R."/>
            <person name="Lauterbach L."/>
            <person name="Steele A.D."/>
            <person name="Gui C."/>
            <person name="Meng S."/>
            <person name="Li G."/>
            <person name="Viehrig K."/>
            <person name="Ye F."/>
            <person name="Su P."/>
            <person name="Kiefer A.F."/>
            <person name="Nichols A."/>
            <person name="Cepeda A.J."/>
            <person name="Yan W."/>
            <person name="Fan B."/>
            <person name="Jiang Y."/>
            <person name="Adhikari A."/>
            <person name="Zheng C.-J."/>
            <person name="Schuster L."/>
            <person name="Cowan T.M."/>
            <person name="Smanski M.J."/>
            <person name="Chevrette M.G."/>
            <person name="De Carvalho L.P.S."/>
            <person name="Shen B."/>
        </authorList>
    </citation>
    <scope>NUCLEOTIDE SEQUENCE [LARGE SCALE GENOMIC DNA]</scope>
    <source>
        <strain evidence="3 4">NPDC019481</strain>
    </source>
</reference>
<evidence type="ECO:0000256" key="1">
    <source>
        <dbReference type="SAM" id="Phobius"/>
    </source>
</evidence>
<evidence type="ECO:0000313" key="3">
    <source>
        <dbReference type="EMBL" id="MFI2486791.1"/>
    </source>
</evidence>
<dbReference type="RefSeq" id="WP_397402998.1">
    <property type="nucleotide sequence ID" value="NZ_JBIRYI010000004.1"/>
</dbReference>
<keyword evidence="1" id="KW-1133">Transmembrane helix</keyword>
<dbReference type="GO" id="GO:0034220">
    <property type="term" value="P:monoatomic ion transmembrane transport"/>
    <property type="evidence" value="ECO:0007669"/>
    <property type="project" value="UniProtKB-KW"/>
</dbReference>
<accession>A0ABW7XH11</accession>
<evidence type="ECO:0000313" key="4">
    <source>
        <dbReference type="Proteomes" id="UP001611580"/>
    </source>
</evidence>
<feature type="domain" description="Potassium channel" evidence="2">
    <location>
        <begin position="103"/>
        <end position="180"/>
    </location>
</feature>
<feature type="transmembrane region" description="Helical" evidence="1">
    <location>
        <begin position="132"/>
        <end position="150"/>
    </location>
</feature>
<sequence length="189" mass="20530">MDEREPQQDGGAAENHDVRSLPKRRRRTLIALGLLRAFATSALLVALYYVLPLDRFSVPSLALVLAVGLAVLGATSYWEVRAIVRSRFPGMRAVQALATLVPFFLLLFSSTYFTLSDREPATFSETLSRTDALYFTISTFATVGFGDIVARTDAVRLLVSGQILLDLIILGLGIRVLLGAVQRGRSGGG</sequence>
<keyword evidence="4" id="KW-1185">Reference proteome</keyword>
<keyword evidence="1" id="KW-0472">Membrane</keyword>
<organism evidence="3 4">
    <name type="scientific">Promicromonospora kroppenstedtii</name>
    <dbReference type="NCBI Taxonomy" id="440482"/>
    <lineage>
        <taxon>Bacteria</taxon>
        <taxon>Bacillati</taxon>
        <taxon>Actinomycetota</taxon>
        <taxon>Actinomycetes</taxon>
        <taxon>Micrococcales</taxon>
        <taxon>Promicromonosporaceae</taxon>
        <taxon>Promicromonospora</taxon>
    </lineage>
</organism>